<protein>
    <submittedName>
        <fullName evidence="2">Uncharacterized protein</fullName>
    </submittedName>
</protein>
<evidence type="ECO:0000313" key="3">
    <source>
        <dbReference type="Proteomes" id="UP000299102"/>
    </source>
</evidence>
<name>A0A4C1Y612_EUMVA</name>
<dbReference type="EMBL" id="BGZK01001069">
    <property type="protein sequence ID" value="GBP70282.1"/>
    <property type="molecule type" value="Genomic_DNA"/>
</dbReference>
<dbReference type="Proteomes" id="UP000299102">
    <property type="component" value="Unassembled WGS sequence"/>
</dbReference>
<evidence type="ECO:0000313" key="2">
    <source>
        <dbReference type="EMBL" id="GBP70282.1"/>
    </source>
</evidence>
<sequence length="212" mass="23240">MASGMYEGRGPQRSGPRRPRSGPVECVLSDDRCRSRRCRVNLRTSLSCTLNINIELISSQLSTVRCARLGVAQRDRTPTHQDNYVSRECEYEPIVNTCRRGRADAHGANTGRPACVLPNTGAVCARFARCAPDRPALFARHRGGLRYRECTGTAPGAYRTPKCPTPAPTTLQTGRLPDIGNNYSIGTDASGPLVDRKDDPDEGRSEKRTPAR</sequence>
<feature type="compositionally biased region" description="Basic and acidic residues" evidence="1">
    <location>
        <begin position="194"/>
        <end position="212"/>
    </location>
</feature>
<comment type="caution">
    <text evidence="2">The sequence shown here is derived from an EMBL/GenBank/DDBJ whole genome shotgun (WGS) entry which is preliminary data.</text>
</comment>
<evidence type="ECO:0000256" key="1">
    <source>
        <dbReference type="SAM" id="MobiDB-lite"/>
    </source>
</evidence>
<reference evidence="2 3" key="1">
    <citation type="journal article" date="2019" name="Commun. Biol.">
        <title>The bagworm genome reveals a unique fibroin gene that provides high tensile strength.</title>
        <authorList>
            <person name="Kono N."/>
            <person name="Nakamura H."/>
            <person name="Ohtoshi R."/>
            <person name="Tomita M."/>
            <person name="Numata K."/>
            <person name="Arakawa K."/>
        </authorList>
    </citation>
    <scope>NUCLEOTIDE SEQUENCE [LARGE SCALE GENOMIC DNA]</scope>
</reference>
<accession>A0A4C1Y612</accession>
<proteinExistence type="predicted"/>
<feature type="region of interest" description="Disordered" evidence="1">
    <location>
        <begin position="1"/>
        <end position="23"/>
    </location>
</feature>
<feature type="region of interest" description="Disordered" evidence="1">
    <location>
        <begin position="156"/>
        <end position="212"/>
    </location>
</feature>
<dbReference type="AlphaFoldDB" id="A0A4C1Y612"/>
<keyword evidence="3" id="KW-1185">Reference proteome</keyword>
<organism evidence="2 3">
    <name type="scientific">Eumeta variegata</name>
    <name type="common">Bagworm moth</name>
    <name type="synonym">Eumeta japonica</name>
    <dbReference type="NCBI Taxonomy" id="151549"/>
    <lineage>
        <taxon>Eukaryota</taxon>
        <taxon>Metazoa</taxon>
        <taxon>Ecdysozoa</taxon>
        <taxon>Arthropoda</taxon>
        <taxon>Hexapoda</taxon>
        <taxon>Insecta</taxon>
        <taxon>Pterygota</taxon>
        <taxon>Neoptera</taxon>
        <taxon>Endopterygota</taxon>
        <taxon>Lepidoptera</taxon>
        <taxon>Glossata</taxon>
        <taxon>Ditrysia</taxon>
        <taxon>Tineoidea</taxon>
        <taxon>Psychidae</taxon>
        <taxon>Oiketicinae</taxon>
        <taxon>Eumeta</taxon>
    </lineage>
</organism>
<gene>
    <name evidence="2" type="ORF">EVAR_52301_1</name>
</gene>